<comment type="caution">
    <text evidence="6">The sequence shown here is derived from an EMBL/GenBank/DDBJ whole genome shotgun (WGS) entry which is preliminary data.</text>
</comment>
<reference evidence="6" key="1">
    <citation type="journal article" date="2014" name="Int. J. Syst. Evol. Microbiol.">
        <title>Complete genome sequence of Corynebacterium casei LMG S-19264T (=DSM 44701T), isolated from a smear-ripened cheese.</title>
        <authorList>
            <consortium name="US DOE Joint Genome Institute (JGI-PGF)"/>
            <person name="Walter F."/>
            <person name="Albersmeier A."/>
            <person name="Kalinowski J."/>
            <person name="Ruckert C."/>
        </authorList>
    </citation>
    <scope>NUCLEOTIDE SEQUENCE</scope>
    <source>
        <strain evidence="6">JCM 4815</strain>
    </source>
</reference>
<name>A0A918PB06_9ACTN</name>
<dbReference type="NCBIfam" id="TIGR03026">
    <property type="entry name" value="NDP-sugDHase"/>
    <property type="match status" value="1"/>
</dbReference>
<comment type="similarity">
    <text evidence="3">Belongs to the UDP-glucose/GDP-mannose dehydrogenase family.</text>
</comment>
<dbReference type="InterPro" id="IPR028359">
    <property type="entry name" value="UDP_ManNAc/GlcNAc_DH"/>
</dbReference>
<dbReference type="SUPFAM" id="SSF51735">
    <property type="entry name" value="NAD(P)-binding Rossmann-fold domains"/>
    <property type="match status" value="1"/>
</dbReference>
<evidence type="ECO:0000313" key="6">
    <source>
        <dbReference type="EMBL" id="GGY95349.1"/>
    </source>
</evidence>
<dbReference type="InterPro" id="IPR001732">
    <property type="entry name" value="UDP-Glc/GDP-Man_DH_N"/>
</dbReference>
<dbReference type="PANTHER" id="PTHR43491">
    <property type="entry name" value="UDP-N-ACETYL-D-MANNOSAMINE DEHYDROGENASE"/>
    <property type="match status" value="1"/>
</dbReference>
<dbReference type="SUPFAM" id="SSF48179">
    <property type="entry name" value="6-phosphogluconate dehydrogenase C-terminal domain-like"/>
    <property type="match status" value="1"/>
</dbReference>
<dbReference type="GO" id="GO:0000271">
    <property type="term" value="P:polysaccharide biosynthetic process"/>
    <property type="evidence" value="ECO:0007669"/>
    <property type="project" value="InterPro"/>
</dbReference>
<gene>
    <name evidence="6" type="ORF">GCM10010365_12760</name>
</gene>
<proteinExistence type="inferred from homology"/>
<keyword evidence="7" id="KW-1185">Reference proteome</keyword>
<dbReference type="InterPro" id="IPR014027">
    <property type="entry name" value="UDP-Glc/GDP-Man_DH_C"/>
</dbReference>
<dbReference type="Proteomes" id="UP000622166">
    <property type="component" value="Unassembled WGS sequence"/>
</dbReference>
<dbReference type="SUPFAM" id="SSF52413">
    <property type="entry name" value="UDP-glucose/GDP-mannose dehydrogenase C-terminal domain"/>
    <property type="match status" value="1"/>
</dbReference>
<evidence type="ECO:0000256" key="2">
    <source>
        <dbReference type="ARBA" id="ARBA00023027"/>
    </source>
</evidence>
<dbReference type="PIRSF" id="PIRSF500136">
    <property type="entry name" value="UDP_ManNAc_DH"/>
    <property type="match status" value="1"/>
</dbReference>
<dbReference type="InterPro" id="IPR008927">
    <property type="entry name" value="6-PGluconate_DH-like_C_sf"/>
</dbReference>
<feature type="region of interest" description="Disordered" evidence="4">
    <location>
        <begin position="1"/>
        <end position="21"/>
    </location>
</feature>
<evidence type="ECO:0000256" key="3">
    <source>
        <dbReference type="PIRNR" id="PIRNR000124"/>
    </source>
</evidence>
<keyword evidence="2" id="KW-0520">NAD</keyword>
<dbReference type="Gene3D" id="3.40.50.720">
    <property type="entry name" value="NAD(P)-binding Rossmann-like Domain"/>
    <property type="match status" value="2"/>
</dbReference>
<dbReference type="PANTHER" id="PTHR43491:SF1">
    <property type="entry name" value="UDP-N-ACETYL-D-MANNOSAMINE DEHYDROGENASE"/>
    <property type="match status" value="1"/>
</dbReference>
<dbReference type="InterPro" id="IPR036291">
    <property type="entry name" value="NAD(P)-bd_dom_sf"/>
</dbReference>
<evidence type="ECO:0000256" key="1">
    <source>
        <dbReference type="ARBA" id="ARBA00023002"/>
    </source>
</evidence>
<dbReference type="EMBL" id="BMVW01000001">
    <property type="protein sequence ID" value="GGY95349.1"/>
    <property type="molecule type" value="Genomic_DNA"/>
</dbReference>
<dbReference type="Pfam" id="PF03720">
    <property type="entry name" value="UDPG_MGDP_dh_C"/>
    <property type="match status" value="1"/>
</dbReference>
<evidence type="ECO:0000256" key="4">
    <source>
        <dbReference type="SAM" id="MobiDB-lite"/>
    </source>
</evidence>
<evidence type="ECO:0000259" key="5">
    <source>
        <dbReference type="SMART" id="SM00984"/>
    </source>
</evidence>
<dbReference type="Pfam" id="PF03721">
    <property type="entry name" value="UDPG_MGDP_dh_N"/>
    <property type="match status" value="1"/>
</dbReference>
<dbReference type="AlphaFoldDB" id="A0A918PB06"/>
<sequence length="461" mass="47697">MAPPPCRTAAPLSGRTAAPPSGIPRWAARAAGAPPGTGADLAGLTVAVVGLGYVGLPTALGLWSAGATVVGIDISDRRLRAVRAGDVDLLPAQRAALACAGSTDQFRLTTDAAALRTADAVIVCVPTPVTEDRLPDTAALRAACATVVGHAAEGQLIVLTSTSHVGTTRELLTEPLAARGLVAEENVLVAFAPERIDPGNQRHMPEHTPRVVGGTGPLSTRAAAFLLRSTASHVHQVADPETAEMAKLWENVFRAVNIALANELADACLHLGLAPVPVIEAAATKPYGFMPFRPGPGAGGHCIPCDPHYLLGQLRRDGPATPVVSAAMTALHERPARIARTAAGLLAADGIPAGRARVLVLGVAYKEGVADVRESPALRILGLLAAQGADVRYSDPYVPSVTVDSTVLRSEPRPHDAHGEWDLVIVHTVHPGTDLTWLDTVPRVLDTRSPKGPPLTPVAAS</sequence>
<reference evidence="6" key="2">
    <citation type="submission" date="2020-09" db="EMBL/GenBank/DDBJ databases">
        <authorList>
            <person name="Sun Q."/>
            <person name="Ohkuma M."/>
        </authorList>
    </citation>
    <scope>NUCLEOTIDE SEQUENCE</scope>
    <source>
        <strain evidence="6">JCM 4815</strain>
    </source>
</reference>
<evidence type="ECO:0000313" key="7">
    <source>
        <dbReference type="Proteomes" id="UP000622166"/>
    </source>
</evidence>
<dbReference type="InterPro" id="IPR036220">
    <property type="entry name" value="UDP-Glc/GDP-Man_DH_C_sf"/>
</dbReference>
<accession>A0A918PB06</accession>
<organism evidence="6 7">
    <name type="scientific">Streptomyces poonensis</name>
    <dbReference type="NCBI Taxonomy" id="68255"/>
    <lineage>
        <taxon>Bacteria</taxon>
        <taxon>Bacillati</taxon>
        <taxon>Actinomycetota</taxon>
        <taxon>Actinomycetes</taxon>
        <taxon>Kitasatosporales</taxon>
        <taxon>Streptomycetaceae</taxon>
        <taxon>Streptomyces</taxon>
    </lineage>
</organism>
<dbReference type="SMART" id="SM00984">
    <property type="entry name" value="UDPG_MGDP_dh_C"/>
    <property type="match status" value="1"/>
</dbReference>
<dbReference type="InterPro" id="IPR014026">
    <property type="entry name" value="UDP-Glc/GDP-Man_DH_dimer"/>
</dbReference>
<feature type="domain" description="UDP-glucose/GDP-mannose dehydrogenase C-terminal" evidence="5">
    <location>
        <begin position="359"/>
        <end position="453"/>
    </location>
</feature>
<dbReference type="Pfam" id="PF00984">
    <property type="entry name" value="UDPG_MGDP_dh"/>
    <property type="match status" value="1"/>
</dbReference>
<keyword evidence="1" id="KW-0560">Oxidoreductase</keyword>
<dbReference type="InterPro" id="IPR017476">
    <property type="entry name" value="UDP-Glc/GDP-Man"/>
</dbReference>
<dbReference type="GO" id="GO:0051287">
    <property type="term" value="F:NAD binding"/>
    <property type="evidence" value="ECO:0007669"/>
    <property type="project" value="InterPro"/>
</dbReference>
<protein>
    <submittedName>
        <fullName evidence="6">Nucleotide sugar dehydrogenase</fullName>
    </submittedName>
</protein>
<dbReference type="GO" id="GO:0016616">
    <property type="term" value="F:oxidoreductase activity, acting on the CH-OH group of donors, NAD or NADP as acceptor"/>
    <property type="evidence" value="ECO:0007669"/>
    <property type="project" value="InterPro"/>
</dbReference>
<dbReference type="GO" id="GO:0016628">
    <property type="term" value="F:oxidoreductase activity, acting on the CH-CH group of donors, NAD or NADP as acceptor"/>
    <property type="evidence" value="ECO:0007669"/>
    <property type="project" value="InterPro"/>
</dbReference>
<dbReference type="PIRSF" id="PIRSF000124">
    <property type="entry name" value="UDPglc_GDPman_dh"/>
    <property type="match status" value="1"/>
</dbReference>